<name>A0A858SUH2_9RHOB</name>
<organism evidence="1 2">
    <name type="scientific">Roseobacter ponti</name>
    <dbReference type="NCBI Taxonomy" id="1891787"/>
    <lineage>
        <taxon>Bacteria</taxon>
        <taxon>Pseudomonadati</taxon>
        <taxon>Pseudomonadota</taxon>
        <taxon>Alphaproteobacteria</taxon>
        <taxon>Rhodobacterales</taxon>
        <taxon>Roseobacteraceae</taxon>
        <taxon>Roseobacter</taxon>
    </lineage>
</organism>
<dbReference type="AlphaFoldDB" id="A0A858SUH2"/>
<dbReference type="InterPro" id="IPR027417">
    <property type="entry name" value="P-loop_NTPase"/>
</dbReference>
<dbReference type="SUPFAM" id="SSF52540">
    <property type="entry name" value="P-loop containing nucleoside triphosphate hydrolases"/>
    <property type="match status" value="1"/>
</dbReference>
<evidence type="ECO:0000313" key="2">
    <source>
        <dbReference type="Proteomes" id="UP000503308"/>
    </source>
</evidence>
<evidence type="ECO:0000313" key="1">
    <source>
        <dbReference type="EMBL" id="QJF51161.1"/>
    </source>
</evidence>
<sequence length="403" mass="42986">MNALADTRNLTEMLADAMQANRMTGTARDTGERLLEHLRRPTVIVVAGLAGGGKTSLINMLAGTDLMPSLGAVPITELTWGETPKVVTELHNGEMVTFDGAPDAAELSSDVLRVSIETPSEILRDRSFIEVSLPDQQDKAEDFLDWGLERADVALWCTQNFDDREYMLWASAPDHLKDRSFLALTKADQLHVKGVLTRRLKDLDARAAEEFYGLYPVATLQALAARKTATDANPSLLTASGGSALMEGLEHQIAAGRMADMDHARILLDRAGVAQAPAKSPVPDPDLTAVVTSTAEPADPAEACGQALALIDRLAGDLRPAEGYLPGPQASRVLSACAQCASDVALLLESTACDSPAFTALRDEVTDAEQLITLLSTESGAAAATDALALMVQMRKEIHAETM</sequence>
<dbReference type="EMBL" id="CP048788">
    <property type="protein sequence ID" value="QJF51161.1"/>
    <property type="molecule type" value="Genomic_DNA"/>
</dbReference>
<dbReference type="KEGG" id="rpon:G3256_08310"/>
<protein>
    <recommendedName>
        <fullName evidence="3">G domain-containing protein</fullName>
    </recommendedName>
</protein>
<keyword evidence="2" id="KW-1185">Reference proteome</keyword>
<dbReference type="Gene3D" id="3.40.50.300">
    <property type="entry name" value="P-loop containing nucleotide triphosphate hydrolases"/>
    <property type="match status" value="1"/>
</dbReference>
<dbReference type="CDD" id="cd00882">
    <property type="entry name" value="Ras_like_GTPase"/>
    <property type="match status" value="1"/>
</dbReference>
<reference evidence="1 2" key="1">
    <citation type="submission" date="2020-02" db="EMBL/GenBank/DDBJ databases">
        <title>Genome sequence of Roseobacter ponti.</title>
        <authorList>
            <person name="Hollensteiner J."/>
            <person name="Schneider D."/>
            <person name="Poehlein A."/>
            <person name="Daniel R."/>
        </authorList>
    </citation>
    <scope>NUCLEOTIDE SEQUENCE [LARGE SCALE GENOMIC DNA]</scope>
    <source>
        <strain evidence="1 2">DSM 106830</strain>
    </source>
</reference>
<accession>A0A858SUH2</accession>
<evidence type="ECO:0008006" key="3">
    <source>
        <dbReference type="Google" id="ProtNLM"/>
    </source>
</evidence>
<gene>
    <name evidence="1" type="ORF">G3256_08310</name>
</gene>
<proteinExistence type="predicted"/>
<dbReference type="RefSeq" id="WP_169640376.1">
    <property type="nucleotide sequence ID" value="NZ_CP048788.1"/>
</dbReference>
<dbReference type="Proteomes" id="UP000503308">
    <property type="component" value="Chromosome"/>
</dbReference>